<sequence length="251" mass="28555">MSGDLEQGLGEGGKDVKGVPERTYFNIQPRFASLVFTVPHLKVDLPENSSLKPQGELSVSVLNNGRLQIDPVEPDILRGKDWTAKAEIESVNWHDEVISAQRLLAERKTLLGKYFVEMLGSEDAVNQLRRSNESVGLREGSYLYRAVTEDELRKMKREGYQQYSFLDPSANFESEEMFNGEHSQVRHYFGKTEAGYSGSIIRWKLEDPVLYRTSGMAVRRVVPMFSHYIPRETEISNNGGETFEPLFGEIK</sequence>
<evidence type="ECO:0000313" key="2">
    <source>
        <dbReference type="Proteomes" id="UP000178419"/>
    </source>
</evidence>
<comment type="caution">
    <text evidence="1">The sequence shown here is derived from an EMBL/GenBank/DDBJ whole genome shotgun (WGS) entry which is preliminary data.</text>
</comment>
<proteinExistence type="predicted"/>
<protein>
    <submittedName>
        <fullName evidence="1">Uncharacterized protein</fullName>
    </submittedName>
</protein>
<dbReference type="EMBL" id="MGGE01000041">
    <property type="protein sequence ID" value="OGM20445.1"/>
    <property type="molecule type" value="Genomic_DNA"/>
</dbReference>
<gene>
    <name evidence="1" type="ORF">A2714_01290</name>
</gene>
<dbReference type="Proteomes" id="UP000178419">
    <property type="component" value="Unassembled WGS sequence"/>
</dbReference>
<reference evidence="1 2" key="1">
    <citation type="journal article" date="2016" name="Nat. Commun.">
        <title>Thousands of microbial genomes shed light on interconnected biogeochemical processes in an aquifer system.</title>
        <authorList>
            <person name="Anantharaman K."/>
            <person name="Brown C.T."/>
            <person name="Hug L.A."/>
            <person name="Sharon I."/>
            <person name="Castelle C.J."/>
            <person name="Probst A.J."/>
            <person name="Thomas B.C."/>
            <person name="Singh A."/>
            <person name="Wilkins M.J."/>
            <person name="Karaoz U."/>
            <person name="Brodie E.L."/>
            <person name="Williams K.H."/>
            <person name="Hubbard S.S."/>
            <person name="Banfield J.F."/>
        </authorList>
    </citation>
    <scope>NUCLEOTIDE SEQUENCE [LARGE SCALE GENOMIC DNA]</scope>
</reference>
<organism evidence="1 2">
    <name type="scientific">Candidatus Woesebacteria bacterium RIFCSPHIGHO2_01_FULL_38_9</name>
    <dbReference type="NCBI Taxonomy" id="1802492"/>
    <lineage>
        <taxon>Bacteria</taxon>
        <taxon>Candidatus Woeseibacteriota</taxon>
    </lineage>
</organism>
<accession>A0A1F7Y1N1</accession>
<evidence type="ECO:0000313" key="1">
    <source>
        <dbReference type="EMBL" id="OGM20445.1"/>
    </source>
</evidence>
<name>A0A1F7Y1N1_9BACT</name>
<dbReference type="AlphaFoldDB" id="A0A1F7Y1N1"/>